<organism evidence="2 3">
    <name type="scientific">Chitinophaga sancti</name>
    <dbReference type="NCBI Taxonomy" id="1004"/>
    <lineage>
        <taxon>Bacteria</taxon>
        <taxon>Pseudomonadati</taxon>
        <taxon>Bacteroidota</taxon>
        <taxon>Chitinophagia</taxon>
        <taxon>Chitinophagales</taxon>
        <taxon>Chitinophagaceae</taxon>
        <taxon>Chitinophaga</taxon>
    </lineage>
</organism>
<dbReference type="PANTHER" id="PTHR33498:SF1">
    <property type="entry name" value="TRANSPOSASE FOR INSERTION SEQUENCE ELEMENT IS1557"/>
    <property type="match status" value="1"/>
</dbReference>
<dbReference type="RefSeq" id="WP_322518456.1">
    <property type="nucleotide sequence ID" value="NZ_CP139972.1"/>
</dbReference>
<gene>
    <name evidence="2" type="ORF">SR876_23235</name>
</gene>
<dbReference type="Proteomes" id="UP001326715">
    <property type="component" value="Chromosome"/>
</dbReference>
<name>A0ABZ0XB63_9BACT</name>
<evidence type="ECO:0000259" key="1">
    <source>
        <dbReference type="Pfam" id="PF01610"/>
    </source>
</evidence>
<keyword evidence="3" id="KW-1185">Reference proteome</keyword>
<dbReference type="PANTHER" id="PTHR33498">
    <property type="entry name" value="TRANSPOSASE FOR INSERTION SEQUENCE ELEMENT IS1557"/>
    <property type="match status" value="1"/>
</dbReference>
<feature type="domain" description="Transposase IS204/IS1001/IS1096/IS1165 DDE" evidence="1">
    <location>
        <begin position="56"/>
        <end position="322"/>
    </location>
</feature>
<dbReference type="EMBL" id="CP140154">
    <property type="protein sequence ID" value="WQG87845.1"/>
    <property type="molecule type" value="Genomic_DNA"/>
</dbReference>
<accession>A0ABZ0XB63</accession>
<dbReference type="InterPro" id="IPR047951">
    <property type="entry name" value="Transpos_ISL3"/>
</dbReference>
<protein>
    <submittedName>
        <fullName evidence="2">Transposase</fullName>
    </submittedName>
</protein>
<reference evidence="2 3" key="1">
    <citation type="submission" date="2023-11" db="EMBL/GenBank/DDBJ databases">
        <title>MicrobeMod: A computational toolkit for identifying prokaryotic methylation and restriction-modification with nanopore sequencing.</title>
        <authorList>
            <person name="Crits-Christoph A."/>
            <person name="Kang S.C."/>
            <person name="Lee H."/>
            <person name="Ostrov N."/>
        </authorList>
    </citation>
    <scope>NUCLEOTIDE SEQUENCE [LARGE SCALE GENOMIC DNA]</scope>
    <source>
        <strain evidence="2 3">ATCC 23090</strain>
    </source>
</reference>
<sequence length="328" mass="38096">MDESPVSPTVLGHFFQVDGKQLQQQYKHHLSDYSTWEQQEHAAEWMLFEQNMGRSLSIDETAFANGELYTIVTNKEAKGRKGSIVAMIKGTQADQLTEVLKRIPKRLRRMVEEVTLDTVAASMNSTVQRCFPNAHRVIDRFHVQKLAFEAVQEIRIHHRWQALEEENVAMDQAKRTGHAYQPEILPNGDSVKQLLARSRYLLFKHPGAWTREQRQRAELLFTRYPVIHKGYQLSLRLGEVFRHCTSKEQAFKKLALWYNDVEDAGLPSFKTLARTIQHHYLGILNFFNNRATNASAESFNAKIKAFRNAMRGVRDVEFFLFRLSKIYA</sequence>
<evidence type="ECO:0000313" key="3">
    <source>
        <dbReference type="Proteomes" id="UP001326715"/>
    </source>
</evidence>
<dbReference type="Pfam" id="PF01610">
    <property type="entry name" value="DDE_Tnp_ISL3"/>
    <property type="match status" value="1"/>
</dbReference>
<evidence type="ECO:0000313" key="2">
    <source>
        <dbReference type="EMBL" id="WQG87845.1"/>
    </source>
</evidence>
<dbReference type="InterPro" id="IPR002560">
    <property type="entry name" value="Transposase_DDE"/>
</dbReference>
<proteinExistence type="predicted"/>